<feature type="domain" description="BZIP" evidence="6">
    <location>
        <begin position="53"/>
        <end position="99"/>
    </location>
</feature>
<dbReference type="EMBL" id="SDRB02004278">
    <property type="protein sequence ID" value="THG16144.1"/>
    <property type="molecule type" value="Genomic_DNA"/>
</dbReference>
<protein>
    <recommendedName>
        <fullName evidence="6">BZIP domain-containing protein</fullName>
    </recommendedName>
</protein>
<evidence type="ECO:0000256" key="4">
    <source>
        <dbReference type="ARBA" id="ARBA00023163"/>
    </source>
</evidence>
<dbReference type="GO" id="GO:0045893">
    <property type="term" value="P:positive regulation of DNA-templated transcription"/>
    <property type="evidence" value="ECO:0007669"/>
    <property type="project" value="TreeGrafter"/>
</dbReference>
<reference evidence="7 8" key="1">
    <citation type="journal article" date="2018" name="Proc. Natl. Acad. Sci. U.S.A.">
        <title>Draft genome sequence of Camellia sinensis var. sinensis provides insights into the evolution of the tea genome and tea quality.</title>
        <authorList>
            <person name="Wei C."/>
            <person name="Yang H."/>
            <person name="Wang S."/>
            <person name="Zhao J."/>
            <person name="Liu C."/>
            <person name="Gao L."/>
            <person name="Xia E."/>
            <person name="Lu Y."/>
            <person name="Tai Y."/>
            <person name="She G."/>
            <person name="Sun J."/>
            <person name="Cao H."/>
            <person name="Tong W."/>
            <person name="Gao Q."/>
            <person name="Li Y."/>
            <person name="Deng W."/>
            <person name="Jiang X."/>
            <person name="Wang W."/>
            <person name="Chen Q."/>
            <person name="Zhang S."/>
            <person name="Li H."/>
            <person name="Wu J."/>
            <person name="Wang P."/>
            <person name="Li P."/>
            <person name="Shi C."/>
            <person name="Zheng F."/>
            <person name="Jian J."/>
            <person name="Huang B."/>
            <person name="Shan D."/>
            <person name="Shi M."/>
            <person name="Fang C."/>
            <person name="Yue Y."/>
            <person name="Li F."/>
            <person name="Li D."/>
            <person name="Wei S."/>
            <person name="Han B."/>
            <person name="Jiang C."/>
            <person name="Yin Y."/>
            <person name="Xia T."/>
            <person name="Zhang Z."/>
            <person name="Bennetzen J.L."/>
            <person name="Zhao S."/>
            <person name="Wan X."/>
        </authorList>
    </citation>
    <scope>NUCLEOTIDE SEQUENCE [LARGE SCALE GENOMIC DNA]</scope>
    <source>
        <strain evidence="8">cv. Shuchazao</strain>
        <tissue evidence="7">Leaf</tissue>
    </source>
</reference>
<evidence type="ECO:0000256" key="1">
    <source>
        <dbReference type="ARBA" id="ARBA00004123"/>
    </source>
</evidence>
<dbReference type="Proteomes" id="UP000306102">
    <property type="component" value="Unassembled WGS sequence"/>
</dbReference>
<accession>A0A4S4EJD2</accession>
<dbReference type="InterPro" id="IPR045314">
    <property type="entry name" value="bZIP_plant_GBF1"/>
</dbReference>
<keyword evidence="4" id="KW-0804">Transcription</keyword>
<dbReference type="SMART" id="SM00338">
    <property type="entry name" value="BRLZ"/>
    <property type="match status" value="1"/>
</dbReference>
<dbReference type="PROSITE" id="PS50217">
    <property type="entry name" value="BZIP"/>
    <property type="match status" value="1"/>
</dbReference>
<dbReference type="SUPFAM" id="SSF57959">
    <property type="entry name" value="Leucine zipper domain"/>
    <property type="match status" value="1"/>
</dbReference>
<keyword evidence="8" id="KW-1185">Reference proteome</keyword>
<dbReference type="InterPro" id="IPR046347">
    <property type="entry name" value="bZIP_sf"/>
</dbReference>
<dbReference type="PANTHER" id="PTHR45764:SF45">
    <property type="entry name" value="BZIP DOMAIN-CONTAINING PROTEIN"/>
    <property type="match status" value="1"/>
</dbReference>
<keyword evidence="3" id="KW-0238">DNA-binding</keyword>
<dbReference type="PANTHER" id="PTHR45764">
    <property type="entry name" value="BZIP TRANSCRIPTION FACTOR 44"/>
    <property type="match status" value="1"/>
</dbReference>
<evidence type="ECO:0000256" key="3">
    <source>
        <dbReference type="ARBA" id="ARBA00023125"/>
    </source>
</evidence>
<evidence type="ECO:0000313" key="7">
    <source>
        <dbReference type="EMBL" id="THG16144.1"/>
    </source>
</evidence>
<dbReference type="InterPro" id="IPR004827">
    <property type="entry name" value="bZIP"/>
</dbReference>
<dbReference type="GO" id="GO:0005634">
    <property type="term" value="C:nucleus"/>
    <property type="evidence" value="ECO:0007669"/>
    <property type="project" value="UniProtKB-SubCell"/>
</dbReference>
<dbReference type="FunFam" id="1.20.5.170:FF:000020">
    <property type="entry name" value="BZIP transcription factor"/>
    <property type="match status" value="1"/>
</dbReference>
<dbReference type="PROSITE" id="PS00036">
    <property type="entry name" value="BZIP_BASIC"/>
    <property type="match status" value="1"/>
</dbReference>
<dbReference type="Gene3D" id="1.20.5.170">
    <property type="match status" value="1"/>
</dbReference>
<name>A0A4S4EJD2_CAMSN</name>
<evidence type="ECO:0000256" key="5">
    <source>
        <dbReference type="ARBA" id="ARBA00023242"/>
    </source>
</evidence>
<dbReference type="CDD" id="cd14702">
    <property type="entry name" value="bZIP_plant_GBF1"/>
    <property type="match status" value="1"/>
</dbReference>
<dbReference type="Pfam" id="PF00170">
    <property type="entry name" value="bZIP_1"/>
    <property type="match status" value="1"/>
</dbReference>
<gene>
    <name evidence="7" type="ORF">TEA_006586</name>
</gene>
<dbReference type="AlphaFoldDB" id="A0A4S4EJD2"/>
<organism evidence="7 8">
    <name type="scientific">Camellia sinensis var. sinensis</name>
    <name type="common">China tea</name>
    <dbReference type="NCBI Taxonomy" id="542762"/>
    <lineage>
        <taxon>Eukaryota</taxon>
        <taxon>Viridiplantae</taxon>
        <taxon>Streptophyta</taxon>
        <taxon>Embryophyta</taxon>
        <taxon>Tracheophyta</taxon>
        <taxon>Spermatophyta</taxon>
        <taxon>Magnoliopsida</taxon>
        <taxon>eudicotyledons</taxon>
        <taxon>Gunneridae</taxon>
        <taxon>Pentapetalae</taxon>
        <taxon>asterids</taxon>
        <taxon>Ericales</taxon>
        <taxon>Theaceae</taxon>
        <taxon>Camellia</taxon>
    </lineage>
</organism>
<evidence type="ECO:0000259" key="6">
    <source>
        <dbReference type="PROSITE" id="PS50217"/>
    </source>
</evidence>
<proteinExistence type="predicted"/>
<dbReference type="GO" id="GO:0000976">
    <property type="term" value="F:transcription cis-regulatory region binding"/>
    <property type="evidence" value="ECO:0007669"/>
    <property type="project" value="TreeGrafter"/>
</dbReference>
<sequence length="140" mass="16439">MMCSDEPVQFHVPVFDGTLTPTEIHQLLSIFESDFPVNSTSGSETGLTVYSVEERRRRRMISNRESARRCRWKKKRHLEDLTNQVNRLRLENRALKNRLCLVSHHCLVAQRESDRLQTESLLLQQRLSGLYQIMVAMQLQ</sequence>
<comment type="subcellular location">
    <subcellularLocation>
        <location evidence="1">Nucleus</location>
    </subcellularLocation>
</comment>
<keyword evidence="5" id="KW-0539">Nucleus</keyword>
<dbReference type="GO" id="GO:0046982">
    <property type="term" value="F:protein heterodimerization activity"/>
    <property type="evidence" value="ECO:0007669"/>
    <property type="project" value="UniProtKB-ARBA"/>
</dbReference>
<dbReference type="GO" id="GO:0003700">
    <property type="term" value="F:DNA-binding transcription factor activity"/>
    <property type="evidence" value="ECO:0007669"/>
    <property type="project" value="InterPro"/>
</dbReference>
<comment type="caution">
    <text evidence="7">The sequence shown here is derived from an EMBL/GenBank/DDBJ whole genome shotgun (WGS) entry which is preliminary data.</text>
</comment>
<evidence type="ECO:0000256" key="2">
    <source>
        <dbReference type="ARBA" id="ARBA00023015"/>
    </source>
</evidence>
<evidence type="ECO:0000313" key="8">
    <source>
        <dbReference type="Proteomes" id="UP000306102"/>
    </source>
</evidence>
<keyword evidence="2" id="KW-0805">Transcription regulation</keyword>